<protein>
    <submittedName>
        <fullName evidence="1">Zinc finger hit domain-containing protein 2-like protein</fullName>
    </submittedName>
</protein>
<dbReference type="STRING" id="67767.A0A0J7L4Z5"/>
<dbReference type="InterPro" id="IPR039646">
    <property type="entry name" value="ZNHIT2"/>
</dbReference>
<evidence type="ECO:0000313" key="2">
    <source>
        <dbReference type="Proteomes" id="UP000036403"/>
    </source>
</evidence>
<proteinExistence type="predicted"/>
<dbReference type="PaxDb" id="67767-A0A0J7L4Z5"/>
<dbReference type="AlphaFoldDB" id="A0A0J7L4Z5"/>
<dbReference type="PANTHER" id="PTHR15555:SF0">
    <property type="entry name" value="ZINC FINGER HIT DOMAIN-CONTAINING PROTEIN 2"/>
    <property type="match status" value="1"/>
</dbReference>
<sequence>MMESPGPSSAVNICELQCVEDELKSQENDPAVRQKMIEILKRVHEADIEDDILKEDFDESSIDDENCPLDSDDEQELLDLESRLQNVNFEDPNELWSALSDAEKQEFEALLKNGEAEKLLPKWIPWWTHRVERKLIQPIEEDTMDDYNDLKYPILIDVPLFNELQKASPCVYFNVTNVIYAYAYIALYYIGDYLNCAEDAANVFLIICANIRNNEVFKDVDSAIESVIGNVKSVDWLPQNEECLAALREAGASILQGPGAEMKTLYISSALSELHRLLTTAKKEISMHKSAKSNQEFTKRFPHRRDSDINLSRKNIILYLKKLEYYLSWVKNYGTELV</sequence>
<keyword evidence="2" id="KW-1185">Reference proteome</keyword>
<evidence type="ECO:0000313" key="1">
    <source>
        <dbReference type="EMBL" id="KMQ98022.1"/>
    </source>
</evidence>
<name>A0A0J7L4Z5_LASNI</name>
<dbReference type="EMBL" id="LBMM01000586">
    <property type="protein sequence ID" value="KMQ98022.1"/>
    <property type="molecule type" value="Genomic_DNA"/>
</dbReference>
<gene>
    <name evidence="1" type="ORF">RF55_1629</name>
</gene>
<accession>A0A0J7L4Z5</accession>
<comment type="caution">
    <text evidence="1">The sequence shown here is derived from an EMBL/GenBank/DDBJ whole genome shotgun (WGS) entry which is preliminary data.</text>
</comment>
<dbReference type="OrthoDB" id="10005492at2759"/>
<dbReference type="Proteomes" id="UP000036403">
    <property type="component" value="Unassembled WGS sequence"/>
</dbReference>
<reference evidence="1 2" key="1">
    <citation type="submission" date="2015-04" db="EMBL/GenBank/DDBJ databases">
        <title>Lasius niger genome sequencing.</title>
        <authorList>
            <person name="Konorov E.A."/>
            <person name="Nikitin M.A."/>
            <person name="Kirill M.V."/>
            <person name="Chang P."/>
        </authorList>
    </citation>
    <scope>NUCLEOTIDE SEQUENCE [LARGE SCALE GENOMIC DNA]</scope>
    <source>
        <tissue evidence="1">Whole</tissue>
    </source>
</reference>
<organism evidence="1 2">
    <name type="scientific">Lasius niger</name>
    <name type="common">Black garden ant</name>
    <dbReference type="NCBI Taxonomy" id="67767"/>
    <lineage>
        <taxon>Eukaryota</taxon>
        <taxon>Metazoa</taxon>
        <taxon>Ecdysozoa</taxon>
        <taxon>Arthropoda</taxon>
        <taxon>Hexapoda</taxon>
        <taxon>Insecta</taxon>
        <taxon>Pterygota</taxon>
        <taxon>Neoptera</taxon>
        <taxon>Endopterygota</taxon>
        <taxon>Hymenoptera</taxon>
        <taxon>Apocrita</taxon>
        <taxon>Aculeata</taxon>
        <taxon>Formicoidea</taxon>
        <taxon>Formicidae</taxon>
        <taxon>Formicinae</taxon>
        <taxon>Lasius</taxon>
        <taxon>Lasius</taxon>
    </lineage>
</organism>
<dbReference type="PANTHER" id="PTHR15555">
    <property type="entry name" value="ZINC FINGER HIT DOMAIN CONTAINING PROTEIN 2 PROTEIN FON -RELATED"/>
    <property type="match status" value="1"/>
</dbReference>